<evidence type="ECO:0000256" key="4">
    <source>
        <dbReference type="SAM" id="Coils"/>
    </source>
</evidence>
<name>A0A158R9I6_TAEAS</name>
<feature type="coiled-coil region" evidence="4">
    <location>
        <begin position="252"/>
        <end position="315"/>
    </location>
</feature>
<dbReference type="AlphaFoldDB" id="A0A158R9I6"/>
<keyword evidence="3" id="KW-0966">Cell projection</keyword>
<reference evidence="7" key="1">
    <citation type="submission" date="2016-04" db="UniProtKB">
        <authorList>
            <consortium name="WormBaseParasite"/>
        </authorList>
    </citation>
    <scope>IDENTIFICATION</scope>
</reference>
<evidence type="ECO:0000256" key="1">
    <source>
        <dbReference type="ARBA" id="ARBA00007209"/>
    </source>
</evidence>
<dbReference type="PRINTS" id="PR00511">
    <property type="entry name" value="TEKTIN"/>
</dbReference>
<comment type="subcellular location">
    <subcellularLocation>
        <location evidence="3">Cytoplasm</location>
        <location evidence="3">Cytoskeleton</location>
        <location evidence="3">Cilium axoneme</location>
    </subcellularLocation>
</comment>
<dbReference type="EMBL" id="UYRS01018602">
    <property type="protein sequence ID" value="VDK38193.1"/>
    <property type="molecule type" value="Genomic_DNA"/>
</dbReference>
<evidence type="ECO:0000313" key="7">
    <source>
        <dbReference type="WBParaSite" id="TASK_0000732201-mRNA-1"/>
    </source>
</evidence>
<feature type="coiled-coil region" evidence="4">
    <location>
        <begin position="148"/>
        <end position="175"/>
    </location>
</feature>
<protein>
    <recommendedName>
        <fullName evidence="3">Tektin</fullName>
    </recommendedName>
</protein>
<reference evidence="5 6" key="2">
    <citation type="submission" date="2018-11" db="EMBL/GenBank/DDBJ databases">
        <authorList>
            <consortium name="Pathogen Informatics"/>
        </authorList>
    </citation>
    <scope>NUCLEOTIDE SEQUENCE [LARGE SCALE GENOMIC DNA]</scope>
</reference>
<keyword evidence="3" id="KW-0282">Flagellum</keyword>
<evidence type="ECO:0000256" key="2">
    <source>
        <dbReference type="ARBA" id="ARBA00022490"/>
    </source>
</evidence>
<comment type="similarity">
    <text evidence="1 3">Belongs to the tektin family.</text>
</comment>
<sequence>MISRFIDIMATFDKKRCKFQMPSWFLKNDSMTACATWHREASEITRHDALTTLYGCRLRTQWDNLKSTTALANRLDSLNAATQLLEQGETILERGISDLNEAKEAMEKQIQEMQIQEDCNIECLVLRDRRRDIDFAEDKVDLELRKEQQLLLKSRKRLQEKIDEALNQLLLMQDAHNRIIADIKDKKKTIEIDVHQTKLKLSDASLKVDPTRIPPNTKSLKEWEDFSRQNYNRSLKETGVGTTQRYQIFNLIEEVANELTAQAEAVDSALRERAHEVQQALTELQWQKKKVEEEIEEVLKQLDWLEQELDSELQTTKIAHTRLENRTYRPGMDLCRDMPQCALTNEARELAISRETLLLKQSQCRHRLDGLQRQCQRLIEQIAMKENSLSLDKECLELRRMRLNGSGQLNDSGAAKAEKLTINNTEYSSTCSADRVKHLGLECPELPSCNKSPTSEGKIRC</sequence>
<dbReference type="Proteomes" id="UP000282613">
    <property type="component" value="Unassembled WGS sequence"/>
</dbReference>
<gene>
    <name evidence="5" type="ORF">TASK_LOCUS7323</name>
</gene>
<dbReference type="Pfam" id="PF03148">
    <property type="entry name" value="Tektin"/>
    <property type="match status" value="1"/>
</dbReference>
<organism evidence="7">
    <name type="scientific">Taenia asiatica</name>
    <name type="common">Asian tapeworm</name>
    <dbReference type="NCBI Taxonomy" id="60517"/>
    <lineage>
        <taxon>Eukaryota</taxon>
        <taxon>Metazoa</taxon>
        <taxon>Spiralia</taxon>
        <taxon>Lophotrochozoa</taxon>
        <taxon>Platyhelminthes</taxon>
        <taxon>Cestoda</taxon>
        <taxon>Eucestoda</taxon>
        <taxon>Cyclophyllidea</taxon>
        <taxon>Taeniidae</taxon>
        <taxon>Taenia</taxon>
    </lineage>
</organism>
<evidence type="ECO:0000313" key="6">
    <source>
        <dbReference type="Proteomes" id="UP000282613"/>
    </source>
</evidence>
<keyword evidence="4" id="KW-0175">Coiled coil</keyword>
<proteinExistence type="inferred from homology"/>
<dbReference type="InterPro" id="IPR048256">
    <property type="entry name" value="Tektin-like"/>
</dbReference>
<dbReference type="GO" id="GO:0005930">
    <property type="term" value="C:axoneme"/>
    <property type="evidence" value="ECO:0007669"/>
    <property type="project" value="UniProtKB-SubCell"/>
</dbReference>
<dbReference type="GO" id="GO:0015630">
    <property type="term" value="C:microtubule cytoskeleton"/>
    <property type="evidence" value="ECO:0007669"/>
    <property type="project" value="UniProtKB-UniRule"/>
</dbReference>
<dbReference type="GO" id="GO:0060294">
    <property type="term" value="P:cilium movement involved in cell motility"/>
    <property type="evidence" value="ECO:0007669"/>
    <property type="project" value="UniProtKB-UniRule"/>
</dbReference>
<dbReference type="OrthoDB" id="440745at2759"/>
<feature type="coiled-coil region" evidence="4">
    <location>
        <begin position="92"/>
        <end position="119"/>
    </location>
</feature>
<keyword evidence="6" id="KW-1185">Reference proteome</keyword>
<evidence type="ECO:0000256" key="3">
    <source>
        <dbReference type="RuleBase" id="RU367040"/>
    </source>
</evidence>
<keyword evidence="3" id="KW-0969">Cilium</keyword>
<accession>A0A158R9I6</accession>
<dbReference type="GO" id="GO:0060271">
    <property type="term" value="P:cilium assembly"/>
    <property type="evidence" value="ECO:0007669"/>
    <property type="project" value="UniProtKB-UniRule"/>
</dbReference>
<dbReference type="STRING" id="60517.A0A158R9I6"/>
<dbReference type="WBParaSite" id="TASK_0000732201-mRNA-1">
    <property type="protein sequence ID" value="TASK_0000732201-mRNA-1"/>
    <property type="gene ID" value="TASK_0000732201"/>
</dbReference>
<dbReference type="PANTHER" id="PTHR19960:SF7">
    <property type="entry name" value="TEKTIN"/>
    <property type="match status" value="1"/>
</dbReference>
<keyword evidence="2" id="KW-0963">Cytoplasm</keyword>
<dbReference type="GO" id="GO:0005634">
    <property type="term" value="C:nucleus"/>
    <property type="evidence" value="ECO:0007669"/>
    <property type="project" value="TreeGrafter"/>
</dbReference>
<evidence type="ECO:0000313" key="5">
    <source>
        <dbReference type="EMBL" id="VDK38193.1"/>
    </source>
</evidence>
<dbReference type="InterPro" id="IPR000435">
    <property type="entry name" value="Tektins"/>
</dbReference>
<dbReference type="PANTHER" id="PTHR19960">
    <property type="entry name" value="TEKTIN"/>
    <property type="match status" value="1"/>
</dbReference>